<name>A0AA36GV80_CYLNA</name>
<reference evidence="2" key="1">
    <citation type="submission" date="2023-07" db="EMBL/GenBank/DDBJ databases">
        <authorList>
            <consortium name="CYATHOMIX"/>
        </authorList>
    </citation>
    <scope>NUCLEOTIDE SEQUENCE</scope>
    <source>
        <strain evidence="2">N/A</strain>
    </source>
</reference>
<organism evidence="2 3">
    <name type="scientific">Cylicocyclus nassatus</name>
    <name type="common">Nematode worm</name>
    <dbReference type="NCBI Taxonomy" id="53992"/>
    <lineage>
        <taxon>Eukaryota</taxon>
        <taxon>Metazoa</taxon>
        <taxon>Ecdysozoa</taxon>
        <taxon>Nematoda</taxon>
        <taxon>Chromadorea</taxon>
        <taxon>Rhabditida</taxon>
        <taxon>Rhabditina</taxon>
        <taxon>Rhabditomorpha</taxon>
        <taxon>Strongyloidea</taxon>
        <taxon>Strongylidae</taxon>
        <taxon>Cylicocyclus</taxon>
    </lineage>
</organism>
<comment type="caution">
    <text evidence="2">The sequence shown here is derived from an EMBL/GenBank/DDBJ whole genome shotgun (WGS) entry which is preliminary data.</text>
</comment>
<accession>A0AA36GV80</accession>
<feature type="compositionally biased region" description="Basic residues" evidence="1">
    <location>
        <begin position="76"/>
        <end position="86"/>
    </location>
</feature>
<dbReference type="AlphaFoldDB" id="A0AA36GV80"/>
<protein>
    <submittedName>
        <fullName evidence="2">Uncharacterized protein</fullName>
    </submittedName>
</protein>
<dbReference type="EMBL" id="CATQJL010000223">
    <property type="protein sequence ID" value="CAJ0598724.1"/>
    <property type="molecule type" value="Genomic_DNA"/>
</dbReference>
<feature type="region of interest" description="Disordered" evidence="1">
    <location>
        <begin position="54"/>
        <end position="86"/>
    </location>
</feature>
<dbReference type="Proteomes" id="UP001176961">
    <property type="component" value="Unassembled WGS sequence"/>
</dbReference>
<evidence type="ECO:0000313" key="3">
    <source>
        <dbReference type="Proteomes" id="UP001176961"/>
    </source>
</evidence>
<evidence type="ECO:0000256" key="1">
    <source>
        <dbReference type="SAM" id="MobiDB-lite"/>
    </source>
</evidence>
<gene>
    <name evidence="2" type="ORF">CYNAS_LOCUS10707</name>
</gene>
<proteinExistence type="predicted"/>
<keyword evidence="3" id="KW-1185">Reference proteome</keyword>
<evidence type="ECO:0000313" key="2">
    <source>
        <dbReference type="EMBL" id="CAJ0598724.1"/>
    </source>
</evidence>
<sequence>MYACRACKKKHNHYMVVRKMDAMVWVRRKRVFVTKLISKDTVEVDIHTLARKKLSQMESKAKSRSDETSRGSVLWSRKKRKLTTRL</sequence>
<feature type="compositionally biased region" description="Basic and acidic residues" evidence="1">
    <location>
        <begin position="59"/>
        <end position="69"/>
    </location>
</feature>